<dbReference type="InterPro" id="IPR009057">
    <property type="entry name" value="Homeodomain-like_sf"/>
</dbReference>
<dbReference type="SUPFAM" id="SSF46689">
    <property type="entry name" value="Homeodomain-like"/>
    <property type="match status" value="1"/>
</dbReference>
<feature type="region of interest" description="Disordered" evidence="5">
    <location>
        <begin position="176"/>
        <end position="199"/>
    </location>
</feature>
<accession>A0A3N4ZNB4</accession>
<name>A0A3N4ZNB4_9MICO</name>
<dbReference type="PANTHER" id="PTHR30055">
    <property type="entry name" value="HTH-TYPE TRANSCRIPTIONAL REGULATOR RUTR"/>
    <property type="match status" value="1"/>
</dbReference>
<dbReference type="RefSeq" id="WP_123916573.1">
    <property type="nucleotide sequence ID" value="NZ_RKRA01000001.1"/>
</dbReference>
<evidence type="ECO:0000256" key="4">
    <source>
        <dbReference type="PROSITE-ProRule" id="PRU00335"/>
    </source>
</evidence>
<proteinExistence type="predicted"/>
<sequence>MSAVPRTERGTRTRARILEVATEVFAGHGYHDASIVKITEAAGVGQGTFYLYFSSKQEVFEEVAKDLNSRVRRAMLAASSAAGDRLAAERAGFRAFFRFTAENPALYRIMRQAEFVAPHVLRLHYERIAAGYVAGLRAARSRGEIGADVDPEVAAWALMGVGEMVGMRWVLWGDGARPDGTGPAGGTGAPRAGGPHPDGVPEAVLDAAMLLVERALAPHRTPRPPILGGTP</sequence>
<dbReference type="InterPro" id="IPR001647">
    <property type="entry name" value="HTH_TetR"/>
</dbReference>
<dbReference type="SUPFAM" id="SSF48498">
    <property type="entry name" value="Tetracyclin repressor-like, C-terminal domain"/>
    <property type="match status" value="1"/>
</dbReference>
<keyword evidence="2 4" id="KW-0238">DNA-binding</keyword>
<dbReference type="Gene3D" id="1.10.10.60">
    <property type="entry name" value="Homeodomain-like"/>
    <property type="match status" value="1"/>
</dbReference>
<dbReference type="Proteomes" id="UP000280726">
    <property type="component" value="Unassembled WGS sequence"/>
</dbReference>
<dbReference type="InterPro" id="IPR050109">
    <property type="entry name" value="HTH-type_TetR-like_transc_reg"/>
</dbReference>
<evidence type="ECO:0000259" key="6">
    <source>
        <dbReference type="PROSITE" id="PS50977"/>
    </source>
</evidence>
<organism evidence="7 8">
    <name type="scientific">Georgenia muralis</name>
    <dbReference type="NCBI Taxonomy" id="154117"/>
    <lineage>
        <taxon>Bacteria</taxon>
        <taxon>Bacillati</taxon>
        <taxon>Actinomycetota</taxon>
        <taxon>Actinomycetes</taxon>
        <taxon>Micrococcales</taxon>
        <taxon>Bogoriellaceae</taxon>
        <taxon>Georgenia</taxon>
    </lineage>
</organism>
<gene>
    <name evidence="7" type="ORF">EDD32_1669</name>
</gene>
<dbReference type="OrthoDB" id="5112469at2"/>
<evidence type="ECO:0000256" key="2">
    <source>
        <dbReference type="ARBA" id="ARBA00023125"/>
    </source>
</evidence>
<dbReference type="PANTHER" id="PTHR30055:SF234">
    <property type="entry name" value="HTH-TYPE TRANSCRIPTIONAL REGULATOR BETI"/>
    <property type="match status" value="1"/>
</dbReference>
<evidence type="ECO:0000313" key="7">
    <source>
        <dbReference type="EMBL" id="RPF27198.1"/>
    </source>
</evidence>
<dbReference type="Pfam" id="PF00440">
    <property type="entry name" value="TetR_N"/>
    <property type="match status" value="1"/>
</dbReference>
<dbReference type="GO" id="GO:0003700">
    <property type="term" value="F:DNA-binding transcription factor activity"/>
    <property type="evidence" value="ECO:0007669"/>
    <property type="project" value="TreeGrafter"/>
</dbReference>
<keyword evidence="1" id="KW-0805">Transcription regulation</keyword>
<dbReference type="PROSITE" id="PS01081">
    <property type="entry name" value="HTH_TETR_1"/>
    <property type="match status" value="1"/>
</dbReference>
<dbReference type="InterPro" id="IPR023772">
    <property type="entry name" value="DNA-bd_HTH_TetR-type_CS"/>
</dbReference>
<keyword evidence="8" id="KW-1185">Reference proteome</keyword>
<protein>
    <submittedName>
        <fullName evidence="7">TetR family transcriptional regulator</fullName>
    </submittedName>
</protein>
<keyword evidence="3" id="KW-0804">Transcription</keyword>
<dbReference type="GO" id="GO:0000976">
    <property type="term" value="F:transcription cis-regulatory region binding"/>
    <property type="evidence" value="ECO:0007669"/>
    <property type="project" value="TreeGrafter"/>
</dbReference>
<dbReference type="PROSITE" id="PS50977">
    <property type="entry name" value="HTH_TETR_2"/>
    <property type="match status" value="1"/>
</dbReference>
<dbReference type="AlphaFoldDB" id="A0A3N4ZNB4"/>
<reference evidence="7 8" key="1">
    <citation type="submission" date="2018-11" db="EMBL/GenBank/DDBJ databases">
        <title>Sequencing the genomes of 1000 actinobacteria strains.</title>
        <authorList>
            <person name="Klenk H.-P."/>
        </authorList>
    </citation>
    <scope>NUCLEOTIDE SEQUENCE [LARGE SCALE GENOMIC DNA]</scope>
    <source>
        <strain evidence="7 8">DSM 14418</strain>
    </source>
</reference>
<evidence type="ECO:0000256" key="1">
    <source>
        <dbReference type="ARBA" id="ARBA00023015"/>
    </source>
</evidence>
<comment type="caution">
    <text evidence="7">The sequence shown here is derived from an EMBL/GenBank/DDBJ whole genome shotgun (WGS) entry which is preliminary data.</text>
</comment>
<dbReference type="Gene3D" id="1.10.357.10">
    <property type="entry name" value="Tetracycline Repressor, domain 2"/>
    <property type="match status" value="1"/>
</dbReference>
<dbReference type="PRINTS" id="PR00455">
    <property type="entry name" value="HTHTETR"/>
</dbReference>
<feature type="DNA-binding region" description="H-T-H motif" evidence="4">
    <location>
        <begin position="34"/>
        <end position="53"/>
    </location>
</feature>
<evidence type="ECO:0000256" key="5">
    <source>
        <dbReference type="SAM" id="MobiDB-lite"/>
    </source>
</evidence>
<dbReference type="InterPro" id="IPR036271">
    <property type="entry name" value="Tet_transcr_reg_TetR-rel_C_sf"/>
</dbReference>
<evidence type="ECO:0000256" key="3">
    <source>
        <dbReference type="ARBA" id="ARBA00023163"/>
    </source>
</evidence>
<evidence type="ECO:0000313" key="8">
    <source>
        <dbReference type="Proteomes" id="UP000280726"/>
    </source>
</evidence>
<feature type="domain" description="HTH tetR-type" evidence="6">
    <location>
        <begin position="11"/>
        <end position="71"/>
    </location>
</feature>
<dbReference type="EMBL" id="RKRA01000001">
    <property type="protein sequence ID" value="RPF27198.1"/>
    <property type="molecule type" value="Genomic_DNA"/>
</dbReference>